<sequence>MGFNFLDKMPKICSIRRNSKWIKSLMQGLQKTLQLYQTMMKIYIKSFIKFLYNLQKQRNQKKRMMPLAKLKFQQLRSKSQQLNYDRKKKIQQFGNHSSHQDLQFTIINKRPTAGLKSKPWYGYFNQKQKKRRYKYIIKYLIKIIGQERIF</sequence>
<protein>
    <submittedName>
        <fullName evidence="1">Uncharacterized protein</fullName>
    </submittedName>
</protein>
<dbReference type="AlphaFoldDB" id="A0A8S1W042"/>
<reference evidence="1" key="1">
    <citation type="submission" date="2021-01" db="EMBL/GenBank/DDBJ databases">
        <authorList>
            <consortium name="Genoscope - CEA"/>
            <person name="William W."/>
        </authorList>
    </citation>
    <scope>NUCLEOTIDE SEQUENCE</scope>
</reference>
<name>A0A8S1W042_9CILI</name>
<comment type="caution">
    <text evidence="1">The sequence shown here is derived from an EMBL/GenBank/DDBJ whole genome shotgun (WGS) entry which is preliminary data.</text>
</comment>
<evidence type="ECO:0000313" key="1">
    <source>
        <dbReference type="EMBL" id="CAD8182930.1"/>
    </source>
</evidence>
<dbReference type="EMBL" id="CAJJDO010000079">
    <property type="protein sequence ID" value="CAD8182930.1"/>
    <property type="molecule type" value="Genomic_DNA"/>
</dbReference>
<evidence type="ECO:0000313" key="2">
    <source>
        <dbReference type="Proteomes" id="UP000689195"/>
    </source>
</evidence>
<proteinExistence type="predicted"/>
<accession>A0A8S1W042</accession>
<organism evidence="1 2">
    <name type="scientific">Paramecium pentaurelia</name>
    <dbReference type="NCBI Taxonomy" id="43138"/>
    <lineage>
        <taxon>Eukaryota</taxon>
        <taxon>Sar</taxon>
        <taxon>Alveolata</taxon>
        <taxon>Ciliophora</taxon>
        <taxon>Intramacronucleata</taxon>
        <taxon>Oligohymenophorea</taxon>
        <taxon>Peniculida</taxon>
        <taxon>Parameciidae</taxon>
        <taxon>Paramecium</taxon>
    </lineage>
</organism>
<keyword evidence="2" id="KW-1185">Reference proteome</keyword>
<gene>
    <name evidence="1" type="ORF">PPENT_87.1.T0790210</name>
</gene>
<dbReference type="Proteomes" id="UP000689195">
    <property type="component" value="Unassembled WGS sequence"/>
</dbReference>